<name>A0A6C0JBK5_9ZZZZ</name>
<accession>A0A6C0JBK5</accession>
<evidence type="ECO:0008006" key="2">
    <source>
        <dbReference type="Google" id="ProtNLM"/>
    </source>
</evidence>
<organism evidence="1">
    <name type="scientific">viral metagenome</name>
    <dbReference type="NCBI Taxonomy" id="1070528"/>
    <lineage>
        <taxon>unclassified sequences</taxon>
        <taxon>metagenomes</taxon>
        <taxon>organismal metagenomes</taxon>
    </lineage>
</organism>
<evidence type="ECO:0000313" key="1">
    <source>
        <dbReference type="EMBL" id="QHU02076.1"/>
    </source>
</evidence>
<dbReference type="EMBL" id="MN740352">
    <property type="protein sequence ID" value="QHU02076.1"/>
    <property type="molecule type" value="Genomic_DNA"/>
</dbReference>
<sequence>MFKLKYTNCYLIFFVKYFKINLFFSKKDIILTIMASNSETEKSDIVSETNEDFTPTYCLDTELMRDLEDILKCPICLNINAVNVFCCLNGHNICFGCYERVIGGDRDIPECPICMFTMISAPMTNLSINQIIGVLSFKIICINTSNGCKFKDIKDKIDVHEKNECKFMKCKNAECDFISDKEQQNIHEVKCDYRLIQCFGCNQNVKIKSFTNHLLDEPEFDLNLVSTKYKDSAYITTLSTAIDFDGGSPNQEWDVSTHIWNNNKFYIILEFKENKFRTCIYAINGEKNTTEFDIKISIEQDSMTLLSKKNIEFANIGERKSDVFNNVKKSFLIYKNQINLVNHTMNFNIIYKIKKKKHICNLDTVEYFVCPLYNKDVYTYKCSVCNDTIETRLGDLNIEKDDIKECKCQICSEIS</sequence>
<dbReference type="SUPFAM" id="SSF57850">
    <property type="entry name" value="RING/U-box"/>
    <property type="match status" value="1"/>
</dbReference>
<protein>
    <recommendedName>
        <fullName evidence="2">RING-type domain-containing protein</fullName>
    </recommendedName>
</protein>
<dbReference type="Gene3D" id="3.30.40.10">
    <property type="entry name" value="Zinc/RING finger domain, C3HC4 (zinc finger)"/>
    <property type="match status" value="1"/>
</dbReference>
<dbReference type="InterPro" id="IPR013083">
    <property type="entry name" value="Znf_RING/FYVE/PHD"/>
</dbReference>
<reference evidence="1" key="1">
    <citation type="journal article" date="2020" name="Nature">
        <title>Giant virus diversity and host interactions through global metagenomics.</title>
        <authorList>
            <person name="Schulz F."/>
            <person name="Roux S."/>
            <person name="Paez-Espino D."/>
            <person name="Jungbluth S."/>
            <person name="Walsh D.A."/>
            <person name="Denef V.J."/>
            <person name="McMahon K.D."/>
            <person name="Konstantinidis K.T."/>
            <person name="Eloe-Fadrosh E.A."/>
            <person name="Kyrpides N.C."/>
            <person name="Woyke T."/>
        </authorList>
    </citation>
    <scope>NUCLEOTIDE SEQUENCE</scope>
    <source>
        <strain evidence="1">GVMAG-M-3300025880-56</strain>
    </source>
</reference>
<dbReference type="AlphaFoldDB" id="A0A6C0JBK5"/>
<dbReference type="SUPFAM" id="SSF49599">
    <property type="entry name" value="TRAF domain-like"/>
    <property type="match status" value="1"/>
</dbReference>
<proteinExistence type="predicted"/>